<organism evidence="2 3">
    <name type="scientific">Flavobacterium akiainvivens</name>
    <dbReference type="NCBI Taxonomy" id="1202724"/>
    <lineage>
        <taxon>Bacteria</taxon>
        <taxon>Pseudomonadati</taxon>
        <taxon>Bacteroidota</taxon>
        <taxon>Flavobacteriia</taxon>
        <taxon>Flavobacteriales</taxon>
        <taxon>Flavobacteriaceae</taxon>
        <taxon>Flavobacterium</taxon>
    </lineage>
</organism>
<evidence type="ECO:0000256" key="1">
    <source>
        <dbReference type="SAM" id="SignalP"/>
    </source>
</evidence>
<keyword evidence="1" id="KW-0732">Signal</keyword>
<evidence type="ECO:0000313" key="2">
    <source>
        <dbReference type="EMBL" id="KOS06141.1"/>
    </source>
</evidence>
<evidence type="ECO:0000313" key="3">
    <source>
        <dbReference type="Proteomes" id="UP000037755"/>
    </source>
</evidence>
<dbReference type="OrthoDB" id="1361104at2"/>
<evidence type="ECO:0008006" key="4">
    <source>
        <dbReference type="Google" id="ProtNLM"/>
    </source>
</evidence>
<dbReference type="AlphaFoldDB" id="A0A0M8MH62"/>
<proteinExistence type="predicted"/>
<gene>
    <name evidence="2" type="ORF">AM493_08930</name>
</gene>
<reference evidence="2 3" key="1">
    <citation type="submission" date="2015-08" db="EMBL/GenBank/DDBJ databases">
        <title>Whole genome sequence of Flavobacterium akiainvivens IK-1T, from decaying Wikstroemia oahuensis, an endemic Hawaiian shrub.</title>
        <authorList>
            <person name="Wan X."/>
            <person name="Hou S."/>
            <person name="Saito J."/>
            <person name="Donachie S."/>
        </authorList>
    </citation>
    <scope>NUCLEOTIDE SEQUENCE [LARGE SCALE GENOMIC DNA]</scope>
    <source>
        <strain evidence="2 3">IK-1</strain>
    </source>
</reference>
<protein>
    <recommendedName>
        <fullName evidence="4">DUF5640 domain-containing protein</fullName>
    </recommendedName>
</protein>
<dbReference type="Proteomes" id="UP000037755">
    <property type="component" value="Unassembled WGS sequence"/>
</dbReference>
<keyword evidence="3" id="KW-1185">Reference proteome</keyword>
<comment type="caution">
    <text evidence="2">The sequence shown here is derived from an EMBL/GenBank/DDBJ whole genome shotgun (WGS) entry which is preliminary data.</text>
</comment>
<dbReference type="PATRIC" id="fig|1202724.3.peg.1855"/>
<feature type="chain" id="PRO_5005818380" description="DUF5640 domain-containing protein" evidence="1">
    <location>
        <begin position="18"/>
        <end position="133"/>
    </location>
</feature>
<feature type="signal peptide" evidence="1">
    <location>
        <begin position="1"/>
        <end position="17"/>
    </location>
</feature>
<name>A0A0M8MH62_9FLAO</name>
<accession>A0A0M8MH62</accession>
<sequence>MKHVIMLFLLATMPVLAQKDFKSVGKWQGTDDDGGAVYITFDAEGYVTMQKGDEIVGGKHFEMEGIEGQMTYKFIDGTNQLDFIMKELSSGQENTLMGIYKVNNPDEIVLAMNNLERPEDFTVDPIVFKRVKK</sequence>
<dbReference type="RefSeq" id="WP_054407637.1">
    <property type="nucleotide sequence ID" value="NZ_FOYA01000014.1"/>
</dbReference>
<dbReference type="EMBL" id="LIYD01000005">
    <property type="protein sequence ID" value="KOS06141.1"/>
    <property type="molecule type" value="Genomic_DNA"/>
</dbReference>